<proteinExistence type="predicted"/>
<dbReference type="Proteomes" id="UP001186974">
    <property type="component" value="Unassembled WGS sequence"/>
</dbReference>
<accession>A0ACC3CZV2</accession>
<evidence type="ECO:0000313" key="1">
    <source>
        <dbReference type="EMBL" id="KAK3059792.1"/>
    </source>
</evidence>
<keyword evidence="2" id="KW-1185">Reference proteome</keyword>
<comment type="caution">
    <text evidence="1">The sequence shown here is derived from an EMBL/GenBank/DDBJ whole genome shotgun (WGS) entry which is preliminary data.</text>
</comment>
<organism evidence="1 2">
    <name type="scientific">Coniosporium uncinatum</name>
    <dbReference type="NCBI Taxonomy" id="93489"/>
    <lineage>
        <taxon>Eukaryota</taxon>
        <taxon>Fungi</taxon>
        <taxon>Dikarya</taxon>
        <taxon>Ascomycota</taxon>
        <taxon>Pezizomycotina</taxon>
        <taxon>Dothideomycetes</taxon>
        <taxon>Dothideomycetes incertae sedis</taxon>
        <taxon>Coniosporium</taxon>
    </lineage>
</organism>
<dbReference type="EMBL" id="JAWDJW010009109">
    <property type="protein sequence ID" value="KAK3059792.1"/>
    <property type="molecule type" value="Genomic_DNA"/>
</dbReference>
<feature type="non-terminal residue" evidence="1">
    <location>
        <position position="659"/>
    </location>
</feature>
<reference evidence="1" key="1">
    <citation type="submission" date="2024-09" db="EMBL/GenBank/DDBJ databases">
        <title>Black Yeasts Isolated from many extreme environments.</title>
        <authorList>
            <person name="Coleine C."/>
            <person name="Stajich J.E."/>
            <person name="Selbmann L."/>
        </authorList>
    </citation>
    <scope>NUCLEOTIDE SEQUENCE</scope>
    <source>
        <strain evidence="1">CCFEE 5737</strain>
    </source>
</reference>
<sequence length="659" mass="73854">MTDLQLPGASRPDSAMGSQESGVIGATQFGPAKAGQYYDTDKWAMTLADPTTQEFIPDVEPHLRQRGQGEPAFCKPMAQGDYLSSLITILATIPLASYLTLRIAADLDQEYIGHDSHWWSGTPIQHSHAVDTEDDRQFGPREEALLETIRLFAFLRGTTRAYGSVEPLASCLNSATYSDPLLSPQSKISKFLSIWYEQVANFNEDVEDQVWDATALRSVISITKSDGTVQRKDQYDLDITLDNGAHGPTRSLYDVLDGAIWAEDQDGDGPTETAIERCADLLVMRVWQPDGQASGLNMRVPATWYADRYLPENVAVTKEMRRNMSQFRHEMRRIEERKRRIETYKHPKTGKSEDAMGLIQAAVSILTRQARPQTRQKNTDILEPPEDEEDEEGEQGGDPMEMDTLTADLPPIVRKLQNVYQNIKRKLHALEEQKEVARATMEEISDLLKDPLAKEIAEPKATPQRAYRLCGASTDPHVTYLRYPTSLAGDAGSRSYQWWKIHYTHEATITKTTVSEADVLKAASEDSRNALLVYASDNALYQQFPALSMDLQAFVDHDSNVFRAELAEAETTRLETEAATEAARKKVGDYQEPPPAYSSHWSPDTNPGESDSEYVRKQQQEMTEFAVKANAAAHEEKVDALPSGAKESERGTKHIEMME</sequence>
<evidence type="ECO:0000313" key="2">
    <source>
        <dbReference type="Proteomes" id="UP001186974"/>
    </source>
</evidence>
<name>A0ACC3CZV2_9PEZI</name>
<protein>
    <submittedName>
        <fullName evidence="1">Uncharacterized protein</fullName>
    </submittedName>
</protein>
<gene>
    <name evidence="1" type="ORF">LTS18_010057</name>
</gene>